<dbReference type="RefSeq" id="WP_168433352.1">
    <property type="nucleotide sequence ID" value="NZ_CAAHFH010000002.1"/>
</dbReference>
<dbReference type="InterPro" id="IPR007131">
    <property type="entry name" value="SHD1"/>
</dbReference>
<keyword evidence="3" id="KW-1185">Reference proteome</keyword>
<dbReference type="Proteomes" id="UP000346198">
    <property type="component" value="Unassembled WGS sequence"/>
</dbReference>
<dbReference type="GO" id="GO:0030674">
    <property type="term" value="F:protein-macromolecule adaptor activity"/>
    <property type="evidence" value="ECO:0007669"/>
    <property type="project" value="InterPro"/>
</dbReference>
<dbReference type="GO" id="GO:0043130">
    <property type="term" value="F:ubiquitin binding"/>
    <property type="evidence" value="ECO:0007669"/>
    <property type="project" value="InterPro"/>
</dbReference>
<accession>A0A6C2ULX3</accession>
<dbReference type="Pfam" id="PF03983">
    <property type="entry name" value="SHD1"/>
    <property type="match status" value="1"/>
</dbReference>
<feature type="domain" description="SLA1 homology" evidence="1">
    <location>
        <begin position="19"/>
        <end position="72"/>
    </location>
</feature>
<dbReference type="Gene3D" id="2.30.30.700">
    <property type="entry name" value="SLA1 homology domain 1"/>
    <property type="match status" value="1"/>
</dbReference>
<reference evidence="2 3" key="1">
    <citation type="submission" date="2019-04" db="EMBL/GenBank/DDBJ databases">
        <authorList>
            <person name="Van Vliet M D."/>
        </authorList>
    </citation>
    <scope>NUCLEOTIDE SEQUENCE [LARGE SCALE GENOMIC DNA]</scope>
    <source>
        <strain evidence="2 3">F21</strain>
    </source>
</reference>
<dbReference type="AlphaFoldDB" id="A0A6C2ULX3"/>
<evidence type="ECO:0000313" key="3">
    <source>
        <dbReference type="Proteomes" id="UP000346198"/>
    </source>
</evidence>
<organism evidence="2 3">
    <name type="scientific">Pontiella sulfatireligans</name>
    <dbReference type="NCBI Taxonomy" id="2750658"/>
    <lineage>
        <taxon>Bacteria</taxon>
        <taxon>Pseudomonadati</taxon>
        <taxon>Kiritimatiellota</taxon>
        <taxon>Kiritimatiellia</taxon>
        <taxon>Kiritimatiellales</taxon>
        <taxon>Pontiellaceae</taxon>
        <taxon>Pontiella</taxon>
    </lineage>
</organism>
<name>A0A6C2ULX3_9BACT</name>
<dbReference type="GO" id="GO:0042802">
    <property type="term" value="F:identical protein binding"/>
    <property type="evidence" value="ECO:0007669"/>
    <property type="project" value="InterPro"/>
</dbReference>
<evidence type="ECO:0000313" key="2">
    <source>
        <dbReference type="EMBL" id="VGO21118.1"/>
    </source>
</evidence>
<sequence>MTRWLLGILLLLLCGSSIAEFRIWEGSNGTVVEAEFISYKGGMVELIRTDGETIKVPASKLCKKDRDFLEMLEPPKLEIKIEEALEKGKSQACVTLGEGRGIGYANPRMMSVACKAIIVKKSLEPRPRKYEAKLLVIGRDMVWDFLKVLDQNTLSIPQLEEGRQTFNLSGKPVDVIEKGFEGRPIRGQKPWTEYYGSLLLVYDAEGRLIATKESKKGVRERVEKEFGSIERNSDLPASLGSINGWAGRMRWGEYRSNKYDGKYGTVADLSEESLMVYSTHGSLWIYTYPKTLDSDFSISCSLEVLAGRMKVGLLPAEKSQSALGIRLDAGERHEIQIVRKGNNILFTLDGEEVRIDVEDDDFDPEGKLVLGFIGSSSVGKLYELEIK</sequence>
<gene>
    <name evidence="2" type="ORF">SCARR_03188</name>
</gene>
<evidence type="ECO:0000259" key="1">
    <source>
        <dbReference type="Pfam" id="PF03983"/>
    </source>
</evidence>
<dbReference type="EMBL" id="CAAHFH010000002">
    <property type="protein sequence ID" value="VGO21118.1"/>
    <property type="molecule type" value="Genomic_DNA"/>
</dbReference>
<dbReference type="GO" id="GO:0008092">
    <property type="term" value="F:cytoskeletal protein binding"/>
    <property type="evidence" value="ECO:0007669"/>
    <property type="project" value="InterPro"/>
</dbReference>
<proteinExistence type="predicted"/>
<protein>
    <recommendedName>
        <fullName evidence="1">SLA1 homology domain-containing protein</fullName>
    </recommendedName>
</protein>